<evidence type="ECO:0000256" key="4">
    <source>
        <dbReference type="RuleBase" id="RU000499"/>
    </source>
</evidence>
<dbReference type="InterPro" id="IPR000889">
    <property type="entry name" value="Glutathione_peroxidase"/>
</dbReference>
<dbReference type="PRINTS" id="PR01011">
    <property type="entry name" value="GLUTPROXDASE"/>
</dbReference>
<evidence type="ECO:0000259" key="5">
    <source>
        <dbReference type="PROSITE" id="PS51352"/>
    </source>
</evidence>
<keyword evidence="7" id="KW-1185">Reference proteome</keyword>
<dbReference type="InterPro" id="IPR036249">
    <property type="entry name" value="Thioredoxin-like_sf"/>
</dbReference>
<dbReference type="PANTHER" id="PTHR11592">
    <property type="entry name" value="GLUTATHIONE PEROXIDASE"/>
    <property type="match status" value="1"/>
</dbReference>
<dbReference type="InterPro" id="IPR029760">
    <property type="entry name" value="GPX_CS"/>
</dbReference>
<dbReference type="EMBL" id="JAENHN010000047">
    <property type="protein sequence ID" value="MBK1812374.1"/>
    <property type="molecule type" value="Genomic_DNA"/>
</dbReference>
<dbReference type="PANTHER" id="PTHR11592:SF78">
    <property type="entry name" value="GLUTATHIONE PEROXIDASE"/>
    <property type="match status" value="1"/>
</dbReference>
<dbReference type="InterPro" id="IPR013766">
    <property type="entry name" value="Thioredoxin_domain"/>
</dbReference>
<dbReference type="GO" id="GO:0004601">
    <property type="term" value="F:peroxidase activity"/>
    <property type="evidence" value="ECO:0007669"/>
    <property type="project" value="UniProtKB-KW"/>
</dbReference>
<evidence type="ECO:0000256" key="1">
    <source>
        <dbReference type="ARBA" id="ARBA00006926"/>
    </source>
</evidence>
<dbReference type="Pfam" id="PF00255">
    <property type="entry name" value="GSHPx"/>
    <property type="match status" value="1"/>
</dbReference>
<feature type="domain" description="Thioredoxin" evidence="5">
    <location>
        <begin position="1"/>
        <end position="158"/>
    </location>
</feature>
<keyword evidence="2 4" id="KW-0575">Peroxidase</keyword>
<dbReference type="PROSITE" id="PS51352">
    <property type="entry name" value="THIOREDOXIN_2"/>
    <property type="match status" value="1"/>
</dbReference>
<dbReference type="CDD" id="cd00340">
    <property type="entry name" value="GSH_Peroxidase"/>
    <property type="match status" value="1"/>
</dbReference>
<organism evidence="6 7">
    <name type="scientific">Clostridium yunnanense</name>
    <dbReference type="NCBI Taxonomy" id="2800325"/>
    <lineage>
        <taxon>Bacteria</taxon>
        <taxon>Bacillati</taxon>
        <taxon>Bacillota</taxon>
        <taxon>Clostridia</taxon>
        <taxon>Eubacteriales</taxon>
        <taxon>Clostridiaceae</taxon>
        <taxon>Clostridium</taxon>
    </lineage>
</organism>
<name>A0ABS1ESM3_9CLOT</name>
<evidence type="ECO:0000313" key="6">
    <source>
        <dbReference type="EMBL" id="MBK1812374.1"/>
    </source>
</evidence>
<dbReference type="RefSeq" id="WP_200271544.1">
    <property type="nucleotide sequence ID" value="NZ_JAENHN010000047.1"/>
</dbReference>
<gene>
    <name evidence="6" type="ORF">JHL18_17250</name>
</gene>
<keyword evidence="3 4" id="KW-0560">Oxidoreductase</keyword>
<dbReference type="PROSITE" id="PS00460">
    <property type="entry name" value="GLUTATHIONE_PEROXID_1"/>
    <property type="match status" value="1"/>
</dbReference>
<comment type="caution">
    <text evidence="6">The sequence shown here is derived from an EMBL/GenBank/DDBJ whole genome shotgun (WGS) entry which is preliminary data.</text>
</comment>
<evidence type="ECO:0000256" key="3">
    <source>
        <dbReference type="ARBA" id="ARBA00023002"/>
    </source>
</evidence>
<dbReference type="Proteomes" id="UP000596739">
    <property type="component" value="Unassembled WGS sequence"/>
</dbReference>
<dbReference type="PROSITE" id="PS51355">
    <property type="entry name" value="GLUTATHIONE_PEROXID_3"/>
    <property type="match status" value="1"/>
</dbReference>
<reference evidence="7" key="1">
    <citation type="submission" date="2021-01" db="EMBL/GenBank/DDBJ databases">
        <title>Genome public.</title>
        <authorList>
            <person name="Liu C."/>
            <person name="Sun Q."/>
        </authorList>
    </citation>
    <scope>NUCLEOTIDE SEQUENCE [LARGE SCALE GENOMIC DNA]</scope>
    <source>
        <strain evidence="7">YIM B02505</strain>
    </source>
</reference>
<comment type="similarity">
    <text evidence="1 4">Belongs to the glutathione peroxidase family.</text>
</comment>
<protein>
    <recommendedName>
        <fullName evidence="4">Glutathione peroxidase</fullName>
    </recommendedName>
</protein>
<dbReference type="PROSITE" id="PS00763">
    <property type="entry name" value="GLUTATHIONE_PEROXID_2"/>
    <property type="match status" value="1"/>
</dbReference>
<accession>A0ABS1ESM3</accession>
<dbReference type="InterPro" id="IPR029759">
    <property type="entry name" value="GPX_AS"/>
</dbReference>
<evidence type="ECO:0000256" key="2">
    <source>
        <dbReference type="ARBA" id="ARBA00022559"/>
    </source>
</evidence>
<evidence type="ECO:0000313" key="7">
    <source>
        <dbReference type="Proteomes" id="UP000596739"/>
    </source>
</evidence>
<proteinExistence type="inferred from homology"/>
<dbReference type="Gene3D" id="3.40.30.10">
    <property type="entry name" value="Glutaredoxin"/>
    <property type="match status" value="1"/>
</dbReference>
<dbReference type="PIRSF" id="PIRSF000303">
    <property type="entry name" value="Glutathion_perox"/>
    <property type="match status" value="1"/>
</dbReference>
<sequence>MSIYDFKAIDIDGREVDFSDYKGKVLLIVNTASKCGLTPQFKELEDLYNKLKDKNFEILGFPCNQFASQDPGNSEDIKSFCLLNYGVTFKMFEKIDVNGENAHPIYKYLTSQKGGLLNKAVKWNFTKFLVDANGNVVDRFAPTTVPSKIEEDINKLLKDV</sequence>
<dbReference type="SUPFAM" id="SSF52833">
    <property type="entry name" value="Thioredoxin-like"/>
    <property type="match status" value="1"/>
</dbReference>